<proteinExistence type="predicted"/>
<name>A0ABN7NE14_9BURK</name>
<organism evidence="2 3">
    <name type="scientific">Paraburkholderia nemoris</name>
    <dbReference type="NCBI Taxonomy" id="2793076"/>
    <lineage>
        <taxon>Bacteria</taxon>
        <taxon>Pseudomonadati</taxon>
        <taxon>Pseudomonadota</taxon>
        <taxon>Betaproteobacteria</taxon>
        <taxon>Burkholderiales</taxon>
        <taxon>Burkholderiaceae</taxon>
        <taxon>Paraburkholderia</taxon>
    </lineage>
</organism>
<keyword evidence="3" id="KW-1185">Reference proteome</keyword>
<evidence type="ECO:0000256" key="1">
    <source>
        <dbReference type="SAM" id="MobiDB-lite"/>
    </source>
</evidence>
<sequence>MRRPQTSGETHLPMMNAGKGIANPPDGPRTAAVTMRPKRNIEFGTVLIDRSPQQVWFASQCDGHLVGIPRTDGLASHRFLPVSEARTELGTPASDRLVGHDNTTLRE</sequence>
<feature type="region of interest" description="Disordered" evidence="1">
    <location>
        <begin position="86"/>
        <end position="107"/>
    </location>
</feature>
<protein>
    <submittedName>
        <fullName evidence="2">Uncharacterized protein</fullName>
    </submittedName>
</protein>
<reference evidence="2 3" key="1">
    <citation type="submission" date="2021-02" db="EMBL/GenBank/DDBJ databases">
        <authorList>
            <person name="Vanwijnsberghe S."/>
        </authorList>
    </citation>
    <scope>NUCLEOTIDE SEQUENCE [LARGE SCALE GENOMIC DNA]</scope>
    <source>
        <strain evidence="2 3">R-69776</strain>
    </source>
</reference>
<feature type="compositionally biased region" description="Basic and acidic residues" evidence="1">
    <location>
        <begin position="97"/>
        <end position="107"/>
    </location>
</feature>
<gene>
    <name evidence="2" type="ORF">R69776_07955</name>
</gene>
<dbReference type="EMBL" id="CAJNBH010000050">
    <property type="protein sequence ID" value="CAE6860018.1"/>
    <property type="molecule type" value="Genomic_DNA"/>
</dbReference>
<feature type="region of interest" description="Disordered" evidence="1">
    <location>
        <begin position="1"/>
        <end position="31"/>
    </location>
</feature>
<evidence type="ECO:0000313" key="2">
    <source>
        <dbReference type="EMBL" id="CAE6860018.1"/>
    </source>
</evidence>
<evidence type="ECO:0000313" key="3">
    <source>
        <dbReference type="Proteomes" id="UP000673821"/>
    </source>
</evidence>
<dbReference type="Proteomes" id="UP000673821">
    <property type="component" value="Unassembled WGS sequence"/>
</dbReference>
<accession>A0ABN7NE14</accession>
<comment type="caution">
    <text evidence="2">The sequence shown here is derived from an EMBL/GenBank/DDBJ whole genome shotgun (WGS) entry which is preliminary data.</text>
</comment>